<feature type="chain" id="PRO_5045301526" evidence="3">
    <location>
        <begin position="19"/>
        <end position="368"/>
    </location>
</feature>
<dbReference type="Pfam" id="PF13458">
    <property type="entry name" value="Peripla_BP_6"/>
    <property type="match status" value="1"/>
</dbReference>
<dbReference type="Gene3D" id="3.40.50.2300">
    <property type="match status" value="2"/>
</dbReference>
<evidence type="ECO:0000313" key="5">
    <source>
        <dbReference type="EMBL" id="MFG6440251.1"/>
    </source>
</evidence>
<gene>
    <name evidence="5" type="ORF">ACG0Z3_06095</name>
</gene>
<comment type="caution">
    <text evidence="5">The sequence shown here is derived from an EMBL/GenBank/DDBJ whole genome shotgun (WGS) entry which is preliminary data.</text>
</comment>
<reference evidence="5 6" key="1">
    <citation type="submission" date="2024-08" db="EMBL/GenBank/DDBJ databases">
        <authorList>
            <person name="Lu H."/>
        </authorList>
    </citation>
    <scope>NUCLEOTIDE SEQUENCE [LARGE SCALE GENOMIC DNA]</scope>
    <source>
        <strain evidence="5 6">LKC17W</strain>
    </source>
</reference>
<comment type="similarity">
    <text evidence="1">Belongs to the leucine-binding protein family.</text>
</comment>
<dbReference type="Proteomes" id="UP001606301">
    <property type="component" value="Unassembled WGS sequence"/>
</dbReference>
<evidence type="ECO:0000256" key="3">
    <source>
        <dbReference type="SAM" id="SignalP"/>
    </source>
</evidence>
<organism evidence="5 6">
    <name type="scientific">Pelomonas margarita</name>
    <dbReference type="NCBI Taxonomy" id="3299031"/>
    <lineage>
        <taxon>Bacteria</taxon>
        <taxon>Pseudomonadati</taxon>
        <taxon>Pseudomonadota</taxon>
        <taxon>Betaproteobacteria</taxon>
        <taxon>Burkholderiales</taxon>
        <taxon>Sphaerotilaceae</taxon>
        <taxon>Roseateles</taxon>
    </lineage>
</organism>
<dbReference type="PANTHER" id="PTHR47235:SF1">
    <property type="entry name" value="BLR6548 PROTEIN"/>
    <property type="match status" value="1"/>
</dbReference>
<sequence>MKTLLAALLAAVAPAVFADDIVIGQSVALSGANADIGRDMRDGAQAVFARVNASGALGRAIHLVTLDNANDRKRAADNTLQLLDKHKAVALFGYSSATASLDALPLAARNRVLFFAPFSGSLSLRSHPNVFTIRASYQDEAAKILEAKREVGANKTAVLSYDDEVGRSNYEAVAAAHVAAGLPKPPGVLVKRGVALSKAQVDALLGSAPHYVFVTTQHPPVADYLKITADISSHVPVAALSFVNPDELADGIGGAARGTVVAQVMPAPRAASHASRPVVKECADALESFNGAKLNYTSLESCLAAKALVVALKKAGPAKLTREGVLAAMGSLGRVDLNGFVLNYANGNRHGSSFVDLTILSRGNRFVR</sequence>
<keyword evidence="6" id="KW-1185">Reference proteome</keyword>
<keyword evidence="2 3" id="KW-0732">Signal</keyword>
<dbReference type="EMBL" id="JBIGHW010000003">
    <property type="protein sequence ID" value="MFG6440251.1"/>
    <property type="molecule type" value="Genomic_DNA"/>
</dbReference>
<feature type="domain" description="Leucine-binding protein" evidence="4">
    <location>
        <begin position="21"/>
        <end position="336"/>
    </location>
</feature>
<dbReference type="CDD" id="cd06326">
    <property type="entry name" value="PBP1_ABC_ligand_binding-like"/>
    <property type="match status" value="1"/>
</dbReference>
<dbReference type="PANTHER" id="PTHR47235">
    <property type="entry name" value="BLR6548 PROTEIN"/>
    <property type="match status" value="1"/>
</dbReference>
<dbReference type="RefSeq" id="WP_394396283.1">
    <property type="nucleotide sequence ID" value="NZ_JBIGHW010000003.1"/>
</dbReference>
<evidence type="ECO:0000313" key="6">
    <source>
        <dbReference type="Proteomes" id="UP001606301"/>
    </source>
</evidence>
<evidence type="ECO:0000259" key="4">
    <source>
        <dbReference type="Pfam" id="PF13458"/>
    </source>
</evidence>
<name>A0ABW7FEU4_9BURK</name>
<dbReference type="InterPro" id="IPR028082">
    <property type="entry name" value="Peripla_BP_I"/>
</dbReference>
<feature type="signal peptide" evidence="3">
    <location>
        <begin position="1"/>
        <end position="18"/>
    </location>
</feature>
<proteinExistence type="inferred from homology"/>
<accession>A0ABW7FEU4</accession>
<dbReference type="SUPFAM" id="SSF53822">
    <property type="entry name" value="Periplasmic binding protein-like I"/>
    <property type="match status" value="1"/>
</dbReference>
<dbReference type="InterPro" id="IPR028081">
    <property type="entry name" value="Leu-bd"/>
</dbReference>
<evidence type="ECO:0000256" key="2">
    <source>
        <dbReference type="ARBA" id="ARBA00022729"/>
    </source>
</evidence>
<evidence type="ECO:0000256" key="1">
    <source>
        <dbReference type="ARBA" id="ARBA00010062"/>
    </source>
</evidence>
<protein>
    <submittedName>
        <fullName evidence="5">ABC transporter substrate-binding protein</fullName>
    </submittedName>
</protein>